<gene>
    <name evidence="1" type="ORF">F3L20_31880</name>
</gene>
<evidence type="ECO:0000313" key="2">
    <source>
        <dbReference type="Proteomes" id="UP000324308"/>
    </source>
</evidence>
<evidence type="ECO:0000313" key="1">
    <source>
        <dbReference type="EMBL" id="QER90316.1"/>
    </source>
</evidence>
<dbReference type="EMBL" id="CP043960">
    <property type="protein sequence ID" value="QER90316.1"/>
    <property type="molecule type" value="Genomic_DNA"/>
</dbReference>
<proteinExistence type="predicted"/>
<geneLocation type="plasmid" evidence="1 2">
    <name>unnamed1</name>
</geneLocation>
<dbReference type="Proteomes" id="UP000324308">
    <property type="component" value="Plasmid unnamed1"/>
</dbReference>
<reference evidence="1 2" key="1">
    <citation type="submission" date="2019-09" db="EMBL/GenBank/DDBJ databases">
        <title>Draft genome sequence of the Ebosin-producing strain Streptomyces sp. 139.</title>
        <authorList>
            <person name="Ai L."/>
            <person name="Geng M."/>
            <person name="Ma M."/>
            <person name="Bai L."/>
        </authorList>
    </citation>
    <scope>NUCLEOTIDE SEQUENCE [LARGE SCALE GENOMIC DNA]</scope>
    <source>
        <strain evidence="1 2">139</strain>
        <plasmid evidence="1 2">unnamed1</plasmid>
    </source>
</reference>
<keyword evidence="1" id="KW-0614">Plasmid</keyword>
<accession>A0ABX6A1K4</accession>
<organism evidence="1 2">
    <name type="scientific">Streptomyces tendae</name>
    <dbReference type="NCBI Taxonomy" id="1932"/>
    <lineage>
        <taxon>Bacteria</taxon>
        <taxon>Bacillati</taxon>
        <taxon>Actinomycetota</taxon>
        <taxon>Actinomycetes</taxon>
        <taxon>Kitasatosporales</taxon>
        <taxon>Streptomycetaceae</taxon>
        <taxon>Streptomyces</taxon>
    </lineage>
</organism>
<sequence>MSRDAEVIVLARWSDEVIEPLPQDDPERTWRGRFVPMAGHWGYEFGWALECEKMRARKGFVVPTAYKRDRTIVEATHATVQSTAAVTSKCW</sequence>
<protein>
    <submittedName>
        <fullName evidence="1">Uncharacterized protein</fullName>
    </submittedName>
</protein>
<keyword evidence="2" id="KW-1185">Reference proteome</keyword>
<name>A0ABX6A1K4_STRTE</name>